<evidence type="ECO:0000256" key="1">
    <source>
        <dbReference type="SAM" id="MobiDB-lite"/>
    </source>
</evidence>
<dbReference type="GO" id="GO:0006355">
    <property type="term" value="P:regulation of DNA-templated transcription"/>
    <property type="evidence" value="ECO:0007669"/>
    <property type="project" value="InterPro"/>
</dbReference>
<dbReference type="Proteomes" id="UP000261480">
    <property type="component" value="Unplaced"/>
</dbReference>
<dbReference type="PANTHER" id="PTHR16131:SF2">
    <property type="entry name" value="LIGAND-DEPENDENT NUCLEAR RECEPTOR-INTERACTING FACTOR 1"/>
    <property type="match status" value="1"/>
</dbReference>
<dbReference type="AlphaFoldDB" id="A0A3B3XZM5"/>
<protein>
    <submittedName>
        <fullName evidence="2">Uncharacterized protein</fullName>
    </submittedName>
</protein>
<feature type="compositionally biased region" description="Polar residues" evidence="1">
    <location>
        <begin position="292"/>
        <end position="315"/>
    </location>
</feature>
<organism evidence="2 3">
    <name type="scientific">Poecilia mexicana</name>
    <dbReference type="NCBI Taxonomy" id="48701"/>
    <lineage>
        <taxon>Eukaryota</taxon>
        <taxon>Metazoa</taxon>
        <taxon>Chordata</taxon>
        <taxon>Craniata</taxon>
        <taxon>Vertebrata</taxon>
        <taxon>Euteleostomi</taxon>
        <taxon>Actinopterygii</taxon>
        <taxon>Neopterygii</taxon>
        <taxon>Teleostei</taxon>
        <taxon>Neoteleostei</taxon>
        <taxon>Acanthomorphata</taxon>
        <taxon>Ovalentaria</taxon>
        <taxon>Atherinomorphae</taxon>
        <taxon>Cyprinodontiformes</taxon>
        <taxon>Poeciliidae</taxon>
        <taxon>Poeciliinae</taxon>
        <taxon>Poecilia</taxon>
    </lineage>
</organism>
<reference evidence="2" key="2">
    <citation type="submission" date="2025-09" db="UniProtKB">
        <authorList>
            <consortium name="Ensembl"/>
        </authorList>
    </citation>
    <scope>IDENTIFICATION</scope>
</reference>
<proteinExistence type="predicted"/>
<reference evidence="2" key="1">
    <citation type="submission" date="2025-08" db="UniProtKB">
        <authorList>
            <consortium name="Ensembl"/>
        </authorList>
    </citation>
    <scope>IDENTIFICATION</scope>
</reference>
<evidence type="ECO:0000313" key="3">
    <source>
        <dbReference type="Proteomes" id="UP000261480"/>
    </source>
</evidence>
<dbReference type="InterPro" id="IPR026191">
    <property type="entry name" value="LRIF1"/>
</dbReference>
<evidence type="ECO:0000313" key="2">
    <source>
        <dbReference type="Ensembl" id="ENSPMEP00000020330.1"/>
    </source>
</evidence>
<sequence>MCSYDISVVFPHVSVLFCNFFAGRSSVLYQVMPAIGADGKDIMKLIPVHRSNGQPPPTQQNVGQSYLTQTHVQVINGQSFPAQTPVLRTTGLSHPTLTPVQLLNAQFFPTQIPPTPLHRRNLKSMFYFFLNQWKAWIYHWEINIPVEAEVKTVPLKNLPNSVIRRIGLPVSEGDSARKQSDSTDVTWICPVVVRRKGQESVSGSGRHLADNLLPFVGTQVPASPLKMSFVSSNRAARDVLKNISPGRRSSKEEFLSQDTALLANDDAVVVYKGQIYLCIRKAKRRTRRTRKQQPVCQAAMPSTSGQPSTTHNRVN</sequence>
<name>A0A3B3XZM5_9TELE</name>
<feature type="region of interest" description="Disordered" evidence="1">
    <location>
        <begin position="287"/>
        <end position="315"/>
    </location>
</feature>
<accession>A0A3B3XZM5</accession>
<dbReference type="GO" id="GO:0042974">
    <property type="term" value="F:nuclear retinoic acid receptor binding"/>
    <property type="evidence" value="ECO:0007669"/>
    <property type="project" value="InterPro"/>
</dbReference>
<dbReference type="Ensembl" id="ENSPMET00000029938.1">
    <property type="protein sequence ID" value="ENSPMEP00000020330.1"/>
    <property type="gene ID" value="ENSPMEG00000023439.1"/>
</dbReference>
<keyword evidence="3" id="KW-1185">Reference proteome</keyword>
<dbReference type="PANTHER" id="PTHR16131">
    <property type="entry name" value="LIGAND-DEPENDENT NUCLEAR RECEPTOR-INTERACTING FACTOR 1"/>
    <property type="match status" value="1"/>
</dbReference>